<sequence length="473" mass="49825">MGRHASASGLVALAAALWFGVNLVHPAGPSLLLWAPTVIAGALLAGALRHTSRAADLPRPTRDFWRRLSYAAVAATLGLAAQGYDVWRHPESTAPHTPPLLIAGAGVAQLFIVYALLRLPIGDRRPGTLLRLLLDAGTVMLAAAVFLWHFQMRHLPSATASLVLTVTGMIAVFSVMKVVLSGQRYIDRTSLRMLAAAVFVGTLAPIAQPLITEPHLFASMVGNPACFFVAALAAGRQLLRKRAAANRPDRPFSLAPYVAVLAVQALLVTEAAAGGLDNDVAMVVGAALVTALVAVRQLTALIDNGRLVRRLDHSATHDALTGLPNRVLFQRRLDAQLDGPVAVALLDLDGFKQVNDTLGHDAGDQLLITVSRRLSDCARDGDTVARLGGDEFVVILPGPDADEVVGRMMAALSEPIEVAGHPLAIGASFGIAHGTGDLLRRADIAMYAAKAQPGSAIVHYEPGMAAHRLNPVT</sequence>
<feature type="transmembrane region" description="Helical" evidence="1">
    <location>
        <begin position="7"/>
        <end position="25"/>
    </location>
</feature>
<proteinExistence type="predicted"/>
<feature type="domain" description="GGDEF" evidence="2">
    <location>
        <begin position="339"/>
        <end position="462"/>
    </location>
</feature>
<feature type="transmembrane region" description="Helical" evidence="1">
    <location>
        <begin position="99"/>
        <end position="117"/>
    </location>
</feature>
<dbReference type="RefSeq" id="WP_215794435.1">
    <property type="nucleotide sequence ID" value="NZ_JAHKKG010000015.1"/>
</dbReference>
<keyword evidence="1" id="KW-0812">Transmembrane</keyword>
<dbReference type="SMART" id="SM00267">
    <property type="entry name" value="GGDEF"/>
    <property type="match status" value="1"/>
</dbReference>
<dbReference type="EMBL" id="JAHKKG010000015">
    <property type="protein sequence ID" value="MBU2669608.1"/>
    <property type="molecule type" value="Genomic_DNA"/>
</dbReference>
<keyword evidence="1" id="KW-0472">Membrane</keyword>
<dbReference type="PROSITE" id="PS50887">
    <property type="entry name" value="GGDEF"/>
    <property type="match status" value="1"/>
</dbReference>
<feature type="transmembrane region" description="Helical" evidence="1">
    <location>
        <begin position="280"/>
        <end position="302"/>
    </location>
</feature>
<comment type="caution">
    <text evidence="3">The sequence shown here is derived from an EMBL/GenBank/DDBJ whole genome shotgun (WGS) entry which is preliminary data.</text>
</comment>
<organism evidence="3 4">
    <name type="scientific">Paractinoplanes bogorensis</name>
    <dbReference type="NCBI Taxonomy" id="1610840"/>
    <lineage>
        <taxon>Bacteria</taxon>
        <taxon>Bacillati</taxon>
        <taxon>Actinomycetota</taxon>
        <taxon>Actinomycetes</taxon>
        <taxon>Micromonosporales</taxon>
        <taxon>Micromonosporaceae</taxon>
        <taxon>Paractinoplanes</taxon>
    </lineage>
</organism>
<dbReference type="InterPro" id="IPR043128">
    <property type="entry name" value="Rev_trsase/Diguanyl_cyclase"/>
</dbReference>
<feature type="transmembrane region" description="Helical" evidence="1">
    <location>
        <begin position="31"/>
        <end position="48"/>
    </location>
</feature>
<reference evidence="3 4" key="1">
    <citation type="submission" date="2021-06" db="EMBL/GenBank/DDBJ databases">
        <title>Actinoplanes lichenicola sp. nov., and Actinoplanes ovalisporus sp. nov., isolated from lichen in Thailand.</title>
        <authorList>
            <person name="Saeng-In P."/>
            <person name="Kanchanasin P."/>
            <person name="Yuki M."/>
            <person name="Kudo T."/>
            <person name="Ohkuma M."/>
            <person name="Phongsopitanun W."/>
            <person name="Tanasupawat S."/>
        </authorList>
    </citation>
    <scope>NUCLEOTIDE SEQUENCE [LARGE SCALE GENOMIC DNA]</scope>
    <source>
        <strain evidence="3 4">NBRC 110975</strain>
    </source>
</reference>
<feature type="transmembrane region" description="Helical" evidence="1">
    <location>
        <begin position="129"/>
        <end position="150"/>
    </location>
</feature>
<feature type="transmembrane region" description="Helical" evidence="1">
    <location>
        <begin position="162"/>
        <end position="180"/>
    </location>
</feature>
<dbReference type="InterPro" id="IPR029787">
    <property type="entry name" value="Nucleotide_cyclase"/>
</dbReference>
<dbReference type="InterPro" id="IPR000160">
    <property type="entry name" value="GGDEF_dom"/>
</dbReference>
<feature type="transmembrane region" description="Helical" evidence="1">
    <location>
        <begin position="254"/>
        <end position="274"/>
    </location>
</feature>
<dbReference type="InterPro" id="IPR052155">
    <property type="entry name" value="Biofilm_reg_signaling"/>
</dbReference>
<protein>
    <submittedName>
        <fullName evidence="3">GGDEF domain-containing protein</fullName>
    </submittedName>
</protein>
<dbReference type="PANTHER" id="PTHR44757:SF2">
    <property type="entry name" value="BIOFILM ARCHITECTURE MAINTENANCE PROTEIN MBAA"/>
    <property type="match status" value="1"/>
</dbReference>
<dbReference type="NCBIfam" id="TIGR00254">
    <property type="entry name" value="GGDEF"/>
    <property type="match status" value="1"/>
</dbReference>
<name>A0ABS5Z1S1_9ACTN</name>
<dbReference type="SUPFAM" id="SSF55073">
    <property type="entry name" value="Nucleotide cyclase"/>
    <property type="match status" value="1"/>
</dbReference>
<evidence type="ECO:0000259" key="2">
    <source>
        <dbReference type="PROSITE" id="PS50887"/>
    </source>
</evidence>
<dbReference type="Gene3D" id="3.30.70.270">
    <property type="match status" value="1"/>
</dbReference>
<evidence type="ECO:0000313" key="4">
    <source>
        <dbReference type="Proteomes" id="UP001519654"/>
    </source>
</evidence>
<accession>A0ABS5Z1S1</accession>
<dbReference type="Proteomes" id="UP001519654">
    <property type="component" value="Unassembled WGS sequence"/>
</dbReference>
<feature type="transmembrane region" description="Helical" evidence="1">
    <location>
        <begin position="68"/>
        <end position="87"/>
    </location>
</feature>
<keyword evidence="1" id="KW-1133">Transmembrane helix</keyword>
<gene>
    <name evidence="3" type="ORF">KOI35_39470</name>
</gene>
<evidence type="ECO:0000256" key="1">
    <source>
        <dbReference type="SAM" id="Phobius"/>
    </source>
</evidence>
<dbReference type="CDD" id="cd01949">
    <property type="entry name" value="GGDEF"/>
    <property type="match status" value="1"/>
</dbReference>
<evidence type="ECO:0000313" key="3">
    <source>
        <dbReference type="EMBL" id="MBU2669608.1"/>
    </source>
</evidence>
<dbReference type="PANTHER" id="PTHR44757">
    <property type="entry name" value="DIGUANYLATE CYCLASE DGCP"/>
    <property type="match status" value="1"/>
</dbReference>
<keyword evidence="4" id="KW-1185">Reference proteome</keyword>
<feature type="transmembrane region" description="Helical" evidence="1">
    <location>
        <begin position="217"/>
        <end position="234"/>
    </location>
</feature>
<dbReference type="Pfam" id="PF00990">
    <property type="entry name" value="GGDEF"/>
    <property type="match status" value="1"/>
</dbReference>
<feature type="transmembrane region" description="Helical" evidence="1">
    <location>
        <begin position="192"/>
        <end position="211"/>
    </location>
</feature>